<proteinExistence type="inferred from homology"/>
<gene>
    <name evidence="5" type="ORF">K5I29_11785</name>
</gene>
<dbReference type="RefSeq" id="WP_264433539.1">
    <property type="nucleotide sequence ID" value="NZ_CP081495.1"/>
</dbReference>
<keyword evidence="6" id="KW-1185">Reference proteome</keyword>
<dbReference type="Proteomes" id="UP001163328">
    <property type="component" value="Chromosome"/>
</dbReference>
<dbReference type="PIRSF" id="PIRSF006806">
    <property type="entry name" value="FTHF_cligase"/>
    <property type="match status" value="1"/>
</dbReference>
<dbReference type="Gene3D" id="3.40.50.10420">
    <property type="entry name" value="NagB/RpiA/CoA transferase-like"/>
    <property type="match status" value="1"/>
</dbReference>
<organism evidence="5 6">
    <name type="scientific">Flavobacterium agricola</name>
    <dbReference type="NCBI Taxonomy" id="2870839"/>
    <lineage>
        <taxon>Bacteria</taxon>
        <taxon>Pseudomonadati</taxon>
        <taxon>Bacteroidota</taxon>
        <taxon>Flavobacteriia</taxon>
        <taxon>Flavobacteriales</taxon>
        <taxon>Flavobacteriaceae</taxon>
        <taxon>Flavobacterium</taxon>
    </lineage>
</organism>
<keyword evidence="2 4" id="KW-0547">Nucleotide-binding</keyword>
<accession>A0ABY6M2J9</accession>
<dbReference type="InterPro" id="IPR002698">
    <property type="entry name" value="FTHF_cligase"/>
</dbReference>
<reference evidence="5" key="1">
    <citation type="submission" date="2021-08" db="EMBL/GenBank/DDBJ databases">
        <title>Flavobacterium sp. strain CC-SYL302.</title>
        <authorList>
            <person name="Lin S.-Y."/>
            <person name="Lee T.-H."/>
            <person name="Young C.-C."/>
        </authorList>
    </citation>
    <scope>NUCLEOTIDE SEQUENCE</scope>
    <source>
        <strain evidence="5">CC-SYL302</strain>
    </source>
</reference>
<dbReference type="PANTHER" id="PTHR23407:SF1">
    <property type="entry name" value="5-FORMYLTETRAHYDROFOLATE CYCLO-LIGASE"/>
    <property type="match status" value="1"/>
</dbReference>
<dbReference type="EC" id="6.3.3.2" evidence="4"/>
<protein>
    <recommendedName>
        <fullName evidence="4">5-formyltetrahydrofolate cyclo-ligase</fullName>
        <ecNumber evidence="4">6.3.3.2</ecNumber>
    </recommendedName>
</protein>
<dbReference type="InterPro" id="IPR037171">
    <property type="entry name" value="NagB/RpiA_transferase-like"/>
</dbReference>
<keyword evidence="4" id="KW-0479">Metal-binding</keyword>
<evidence type="ECO:0000313" key="6">
    <source>
        <dbReference type="Proteomes" id="UP001163328"/>
    </source>
</evidence>
<keyword evidence="4" id="KW-0460">Magnesium</keyword>
<dbReference type="NCBIfam" id="TIGR02727">
    <property type="entry name" value="MTHFS_bact"/>
    <property type="match status" value="1"/>
</dbReference>
<comment type="cofactor">
    <cofactor evidence="4">
        <name>Mg(2+)</name>
        <dbReference type="ChEBI" id="CHEBI:18420"/>
    </cofactor>
</comment>
<dbReference type="SUPFAM" id="SSF100950">
    <property type="entry name" value="NagB/RpiA/CoA transferase-like"/>
    <property type="match status" value="1"/>
</dbReference>
<dbReference type="InterPro" id="IPR024185">
    <property type="entry name" value="FTHF_cligase-like_sf"/>
</dbReference>
<evidence type="ECO:0000313" key="5">
    <source>
        <dbReference type="EMBL" id="UYW01133.1"/>
    </source>
</evidence>
<evidence type="ECO:0000256" key="3">
    <source>
        <dbReference type="ARBA" id="ARBA00022840"/>
    </source>
</evidence>
<evidence type="ECO:0000256" key="2">
    <source>
        <dbReference type="ARBA" id="ARBA00022741"/>
    </source>
</evidence>
<keyword evidence="3 4" id="KW-0067">ATP-binding</keyword>
<dbReference type="GO" id="GO:0030272">
    <property type="term" value="F:5-formyltetrahydrofolate cyclo-ligase activity"/>
    <property type="evidence" value="ECO:0007669"/>
    <property type="project" value="UniProtKB-EC"/>
</dbReference>
<dbReference type="PANTHER" id="PTHR23407">
    <property type="entry name" value="ATPASE INHIBITOR/5-FORMYLTETRAHYDROFOLATE CYCLO-LIGASE"/>
    <property type="match status" value="1"/>
</dbReference>
<dbReference type="Pfam" id="PF01812">
    <property type="entry name" value="5-FTHF_cyc-lig"/>
    <property type="match status" value="1"/>
</dbReference>
<sequence length="188" mass="21684">MLKKDLRTKYKALRQALTKTEQEDLSLAIANNLLKLNIWQYNNFHVFLPITRLHEINTEYLMHILQGKDKNVILSKSDFKTNKMVNYLLTDNTKIETNSYGIPEPTGGIKMDEQTIDVVFVPLLAFDKKGNRVGYGKGFYDLFLSKCKPNVIKVGVSFFEAENAIEDAYEKDIALDFCVTPNQLYTFR</sequence>
<comment type="catalytic activity">
    <reaction evidence="4">
        <text>(6S)-5-formyl-5,6,7,8-tetrahydrofolate + ATP = (6R)-5,10-methenyltetrahydrofolate + ADP + phosphate</text>
        <dbReference type="Rhea" id="RHEA:10488"/>
        <dbReference type="ChEBI" id="CHEBI:30616"/>
        <dbReference type="ChEBI" id="CHEBI:43474"/>
        <dbReference type="ChEBI" id="CHEBI:57455"/>
        <dbReference type="ChEBI" id="CHEBI:57457"/>
        <dbReference type="ChEBI" id="CHEBI:456216"/>
        <dbReference type="EC" id="6.3.3.2"/>
    </reaction>
</comment>
<evidence type="ECO:0000256" key="1">
    <source>
        <dbReference type="ARBA" id="ARBA00010638"/>
    </source>
</evidence>
<dbReference type="EMBL" id="CP081495">
    <property type="protein sequence ID" value="UYW01133.1"/>
    <property type="molecule type" value="Genomic_DNA"/>
</dbReference>
<evidence type="ECO:0000256" key="4">
    <source>
        <dbReference type="RuleBase" id="RU361279"/>
    </source>
</evidence>
<comment type="similarity">
    <text evidence="1 4">Belongs to the 5-formyltetrahydrofolate cyclo-ligase family.</text>
</comment>
<name>A0ABY6M2J9_9FLAO</name>
<keyword evidence="5" id="KW-0436">Ligase</keyword>